<dbReference type="InterPro" id="IPR050483">
    <property type="entry name" value="CoA-transferase_III_domain"/>
</dbReference>
<dbReference type="InterPro" id="IPR003673">
    <property type="entry name" value="CoA-Trfase_fam_III"/>
</dbReference>
<dbReference type="SUPFAM" id="SSF89796">
    <property type="entry name" value="CoA-transferase family III (CaiB/BaiF)"/>
    <property type="match status" value="1"/>
</dbReference>
<name>A0ABP9C2I9_9ACTN</name>
<protein>
    <submittedName>
        <fullName evidence="2">CaiB/BaiF CoA-transferase family protein</fullName>
    </submittedName>
</protein>
<proteinExistence type="predicted"/>
<accession>A0ABP9C2I9</accession>
<dbReference type="Proteomes" id="UP001500839">
    <property type="component" value="Unassembled WGS sequence"/>
</dbReference>
<sequence>MSKPLDGVTVVEFGQYIAGPLTAMALADLGADVIKVESPAGDAARSAGEFGASIFHATNRGKRSVVVDLKADAGRRAARELIGRADVVVQNMRPGLMERFGLGADELRTADPGLVYLTISGFGDRPGDGRPRAGLDIAAQAESGLMSLNGEADRDPMRVGFAVVDVTTGHLAAQAILAALLGRERSGNGAHITLSLLEVAVHLQCVEWCQYFSTGRVPSRTGNGQASVAPAADLIRTKDGHMVLSAYQGNHWRVLCSVIGREDLADDTRFATIQARVRHRPELLHVLDSAFGHMTTDNAVGLLLDNGLVAGAVRTLDQVVEDPRVRALEMFPQTDPNASDTNGGPGRFARLPYTFQSDAMSAANGAPRLGEHSADVLGPLGY</sequence>
<dbReference type="EMBL" id="BAABKQ010000001">
    <property type="protein sequence ID" value="GAA4802880.1"/>
    <property type="molecule type" value="Genomic_DNA"/>
</dbReference>
<dbReference type="PANTHER" id="PTHR48207">
    <property type="entry name" value="SUCCINATE--HYDROXYMETHYLGLUTARATE COA-TRANSFERASE"/>
    <property type="match status" value="1"/>
</dbReference>
<evidence type="ECO:0000256" key="1">
    <source>
        <dbReference type="ARBA" id="ARBA00022679"/>
    </source>
</evidence>
<comment type="caution">
    <text evidence="2">The sequence shown here is derived from an EMBL/GenBank/DDBJ whole genome shotgun (WGS) entry which is preliminary data.</text>
</comment>
<dbReference type="Pfam" id="PF02515">
    <property type="entry name" value="CoA_transf_3"/>
    <property type="match status" value="1"/>
</dbReference>
<dbReference type="Gene3D" id="3.30.1540.10">
    <property type="entry name" value="formyl-coa transferase, domain 3"/>
    <property type="match status" value="1"/>
</dbReference>
<reference evidence="3" key="1">
    <citation type="journal article" date="2019" name="Int. J. Syst. Evol. Microbiol.">
        <title>The Global Catalogue of Microorganisms (GCM) 10K type strain sequencing project: providing services to taxonomists for standard genome sequencing and annotation.</title>
        <authorList>
            <consortium name="The Broad Institute Genomics Platform"/>
            <consortium name="The Broad Institute Genome Sequencing Center for Infectious Disease"/>
            <person name="Wu L."/>
            <person name="Ma J."/>
        </authorList>
    </citation>
    <scope>NUCLEOTIDE SEQUENCE [LARGE SCALE GENOMIC DNA]</scope>
    <source>
        <strain evidence="3">JCM 18542</strain>
    </source>
</reference>
<keyword evidence="3" id="KW-1185">Reference proteome</keyword>
<gene>
    <name evidence="2" type="ORF">GCM10023353_01220</name>
</gene>
<dbReference type="PANTHER" id="PTHR48207:SF3">
    <property type="entry name" value="SUCCINATE--HYDROXYMETHYLGLUTARATE COA-TRANSFERASE"/>
    <property type="match status" value="1"/>
</dbReference>
<dbReference type="Gene3D" id="3.40.50.10540">
    <property type="entry name" value="Crotonobetainyl-coa:carnitine coa-transferase, domain 1"/>
    <property type="match status" value="1"/>
</dbReference>
<keyword evidence="1" id="KW-0808">Transferase</keyword>
<dbReference type="InterPro" id="IPR023606">
    <property type="entry name" value="CoA-Trfase_III_dom_1_sf"/>
</dbReference>
<evidence type="ECO:0000313" key="2">
    <source>
        <dbReference type="EMBL" id="GAA4802880.1"/>
    </source>
</evidence>
<dbReference type="InterPro" id="IPR044855">
    <property type="entry name" value="CoA-Trfase_III_dom3_sf"/>
</dbReference>
<organism evidence="2 3">
    <name type="scientific">Tomitella cavernea</name>
    <dbReference type="NCBI Taxonomy" id="1387982"/>
    <lineage>
        <taxon>Bacteria</taxon>
        <taxon>Bacillati</taxon>
        <taxon>Actinomycetota</taxon>
        <taxon>Actinomycetes</taxon>
        <taxon>Mycobacteriales</taxon>
        <taxon>Tomitella</taxon>
    </lineage>
</organism>
<evidence type="ECO:0000313" key="3">
    <source>
        <dbReference type="Proteomes" id="UP001500839"/>
    </source>
</evidence>